<name>A0A1H2PNP9_9BURK</name>
<sequence length="361" mass="38401">MIAGGASAASWPLLSAGLAAMAVAAVILAILLWTGWAWRLAVDQPNHRSMHQRPTPRSGGWGVTPAAALSIVLLAPALHYVAWLMLVLAAVSFIDDRRGLSARYRFGCQLLAAGALLAGSPGGVAGLPWPWLSAPVLVVAVVWTTNLYNFMDGADGLAGGMAVSGFGALALAALPTEPALACACAALAGAALGFLFFNLPPARLFLGDAGSIPLGFAVAALSLIGWRLGCWPWWVPLTGFAPFLLDATTTLLRRAARREKVWEAHREHFYQRMMLMTGDRRRVLFQWYALMLAGNAVAWLACRVAATADAPAGHGRHALASFAMCALWFVVLVWLGRRVDRRWQVHSSVSAQESAGSAGKQ</sequence>
<feature type="transmembrane region" description="Helical" evidence="8">
    <location>
        <begin position="231"/>
        <end position="252"/>
    </location>
</feature>
<dbReference type="GO" id="GO:0046872">
    <property type="term" value="F:metal ion binding"/>
    <property type="evidence" value="ECO:0007669"/>
    <property type="project" value="UniProtKB-KW"/>
</dbReference>
<dbReference type="GO" id="GO:0016780">
    <property type="term" value="F:phosphotransferase activity, for other substituted phosphate groups"/>
    <property type="evidence" value="ECO:0007669"/>
    <property type="project" value="InterPro"/>
</dbReference>
<keyword evidence="6 8" id="KW-0472">Membrane</keyword>
<dbReference type="OrthoDB" id="9783652at2"/>
<dbReference type="GO" id="GO:0009103">
    <property type="term" value="P:lipopolysaccharide biosynthetic process"/>
    <property type="evidence" value="ECO:0007669"/>
    <property type="project" value="TreeGrafter"/>
</dbReference>
<evidence type="ECO:0000256" key="2">
    <source>
        <dbReference type="ARBA" id="ARBA00022475"/>
    </source>
</evidence>
<feature type="transmembrane region" description="Helical" evidence="8">
    <location>
        <begin position="204"/>
        <end position="225"/>
    </location>
</feature>
<dbReference type="CDD" id="cd06854">
    <property type="entry name" value="GT_WbpL_WbcO_like"/>
    <property type="match status" value="1"/>
</dbReference>
<proteinExistence type="predicted"/>
<dbReference type="Pfam" id="PF00953">
    <property type="entry name" value="Glycos_transf_4"/>
    <property type="match status" value="1"/>
</dbReference>
<evidence type="ECO:0000256" key="8">
    <source>
        <dbReference type="SAM" id="Phobius"/>
    </source>
</evidence>
<comment type="cofactor">
    <cofactor evidence="7">
        <name>Mg(2+)</name>
        <dbReference type="ChEBI" id="CHEBI:18420"/>
    </cofactor>
</comment>
<dbReference type="PANTHER" id="PTHR22926">
    <property type="entry name" value="PHOSPHO-N-ACETYLMURAMOYL-PENTAPEPTIDE-TRANSFERASE"/>
    <property type="match status" value="1"/>
</dbReference>
<gene>
    <name evidence="9" type="ORF">SAMN05216551_103320</name>
</gene>
<feature type="binding site" evidence="7">
    <location>
        <position position="208"/>
    </location>
    <ligand>
        <name>Mg(2+)</name>
        <dbReference type="ChEBI" id="CHEBI:18420"/>
    </ligand>
</feature>
<evidence type="ECO:0000256" key="1">
    <source>
        <dbReference type="ARBA" id="ARBA00004651"/>
    </source>
</evidence>
<keyword evidence="10" id="KW-1185">Reference proteome</keyword>
<dbReference type="GO" id="GO:0005886">
    <property type="term" value="C:plasma membrane"/>
    <property type="evidence" value="ECO:0007669"/>
    <property type="project" value="UniProtKB-SubCell"/>
</dbReference>
<keyword evidence="5 8" id="KW-1133">Transmembrane helix</keyword>
<evidence type="ECO:0000256" key="7">
    <source>
        <dbReference type="PIRSR" id="PIRSR600715-1"/>
    </source>
</evidence>
<organism evidence="9 10">
    <name type="scientific">Chitinasiproducens palmae</name>
    <dbReference type="NCBI Taxonomy" id="1770053"/>
    <lineage>
        <taxon>Bacteria</taxon>
        <taxon>Pseudomonadati</taxon>
        <taxon>Pseudomonadota</taxon>
        <taxon>Betaproteobacteria</taxon>
        <taxon>Burkholderiales</taxon>
        <taxon>Burkholderiaceae</taxon>
        <taxon>Chitinasiproducens</taxon>
    </lineage>
</organism>
<dbReference type="EMBL" id="FNLO01000003">
    <property type="protein sequence ID" value="SDV47818.1"/>
    <property type="molecule type" value="Genomic_DNA"/>
</dbReference>
<keyword evidence="4 8" id="KW-0812">Transmembrane</keyword>
<dbReference type="InterPro" id="IPR000715">
    <property type="entry name" value="Glycosyl_transferase_4"/>
</dbReference>
<evidence type="ECO:0000256" key="3">
    <source>
        <dbReference type="ARBA" id="ARBA00022679"/>
    </source>
</evidence>
<dbReference type="AlphaFoldDB" id="A0A1H2PNP9"/>
<keyword evidence="7" id="KW-0479">Metal-binding</keyword>
<dbReference type="GO" id="GO:0071555">
    <property type="term" value="P:cell wall organization"/>
    <property type="evidence" value="ECO:0007669"/>
    <property type="project" value="TreeGrafter"/>
</dbReference>
<dbReference type="STRING" id="1770053.SAMN05216551_103320"/>
<accession>A0A1H2PNP9</accession>
<evidence type="ECO:0000256" key="4">
    <source>
        <dbReference type="ARBA" id="ARBA00022692"/>
    </source>
</evidence>
<comment type="subcellular location">
    <subcellularLocation>
        <location evidence="1">Cell membrane</location>
        <topology evidence="1">Multi-pass membrane protein</topology>
    </subcellularLocation>
</comment>
<keyword evidence="7" id="KW-0460">Magnesium</keyword>
<evidence type="ECO:0000313" key="10">
    <source>
        <dbReference type="Proteomes" id="UP000243719"/>
    </source>
</evidence>
<dbReference type="Proteomes" id="UP000243719">
    <property type="component" value="Unassembled WGS sequence"/>
</dbReference>
<dbReference type="RefSeq" id="WP_091906560.1">
    <property type="nucleotide sequence ID" value="NZ_FNLO01000003.1"/>
</dbReference>
<feature type="transmembrane region" description="Helical" evidence="8">
    <location>
        <begin position="178"/>
        <end position="197"/>
    </location>
</feature>
<reference evidence="10" key="1">
    <citation type="submission" date="2016-09" db="EMBL/GenBank/DDBJ databases">
        <authorList>
            <person name="Varghese N."/>
            <person name="Submissions S."/>
        </authorList>
    </citation>
    <scope>NUCLEOTIDE SEQUENCE [LARGE SCALE GENOMIC DNA]</scope>
    <source>
        <strain evidence="10">JS23</strain>
    </source>
</reference>
<protein>
    <submittedName>
        <fullName evidence="9">UDP-N-acetylmuramyl pentapeptide phosphotransferase/UDP-N-acetylglucosamine-1-phosphate transferase</fullName>
    </submittedName>
</protein>
<feature type="transmembrane region" description="Helical" evidence="8">
    <location>
        <begin position="283"/>
        <end position="306"/>
    </location>
</feature>
<feature type="binding site" evidence="7">
    <location>
        <position position="149"/>
    </location>
    <ligand>
        <name>Mg(2+)</name>
        <dbReference type="ChEBI" id="CHEBI:18420"/>
    </ligand>
</feature>
<keyword evidence="3 9" id="KW-0808">Transferase</keyword>
<feature type="transmembrane region" description="Helical" evidence="8">
    <location>
        <begin position="12"/>
        <end position="36"/>
    </location>
</feature>
<feature type="transmembrane region" description="Helical" evidence="8">
    <location>
        <begin position="131"/>
        <end position="149"/>
    </location>
</feature>
<evidence type="ECO:0000256" key="6">
    <source>
        <dbReference type="ARBA" id="ARBA00023136"/>
    </source>
</evidence>
<feature type="transmembrane region" description="Helical" evidence="8">
    <location>
        <begin position="156"/>
        <end position="172"/>
    </location>
</feature>
<feature type="transmembrane region" description="Helical" evidence="8">
    <location>
        <begin position="66"/>
        <end position="94"/>
    </location>
</feature>
<keyword evidence="2" id="KW-1003">Cell membrane</keyword>
<dbReference type="PANTHER" id="PTHR22926:SF3">
    <property type="entry name" value="UNDECAPRENYL-PHOSPHATE ALPHA-N-ACETYLGLUCOSAMINYL 1-PHOSPHATE TRANSFERASE"/>
    <property type="match status" value="1"/>
</dbReference>
<evidence type="ECO:0000313" key="9">
    <source>
        <dbReference type="EMBL" id="SDV47818.1"/>
    </source>
</evidence>
<evidence type="ECO:0000256" key="5">
    <source>
        <dbReference type="ARBA" id="ARBA00022989"/>
    </source>
</evidence>
<dbReference type="GO" id="GO:0044038">
    <property type="term" value="P:cell wall macromolecule biosynthetic process"/>
    <property type="evidence" value="ECO:0007669"/>
    <property type="project" value="TreeGrafter"/>
</dbReference>
<feature type="transmembrane region" description="Helical" evidence="8">
    <location>
        <begin position="318"/>
        <end position="336"/>
    </location>
</feature>
<feature type="transmembrane region" description="Helical" evidence="8">
    <location>
        <begin position="106"/>
        <end position="125"/>
    </location>
</feature>